<evidence type="ECO:0000313" key="2">
    <source>
        <dbReference type="EMBL" id="BAV95452.1"/>
    </source>
</evidence>
<keyword evidence="1" id="KW-0812">Transmembrane</keyword>
<evidence type="ECO:0000313" key="3">
    <source>
        <dbReference type="Proteomes" id="UP000243197"/>
    </source>
</evidence>
<evidence type="ECO:0000256" key="1">
    <source>
        <dbReference type="SAM" id="Phobius"/>
    </source>
</evidence>
<feature type="transmembrane region" description="Helical" evidence="1">
    <location>
        <begin position="119"/>
        <end position="139"/>
    </location>
</feature>
<reference evidence="2 3" key="1">
    <citation type="submission" date="2014-03" db="EMBL/GenBank/DDBJ databases">
        <title>complete genome sequence of Flavobacteriaceae bacterium JBKA-6.</title>
        <authorList>
            <person name="Takano T."/>
            <person name="Nakamura Y."/>
            <person name="Takuma S."/>
            <person name="Yasuike M."/>
            <person name="Matsuyama T."/>
            <person name="Sakai T."/>
            <person name="Fujiwara A."/>
            <person name="Kimoto K."/>
            <person name="Fukuda Y."/>
            <person name="Kondo H."/>
            <person name="Hirono I."/>
            <person name="Nakayasu C."/>
        </authorList>
    </citation>
    <scope>NUCLEOTIDE SEQUENCE [LARGE SCALE GENOMIC DNA]</scope>
    <source>
        <strain evidence="2 3">JBKA-6</strain>
    </source>
</reference>
<keyword evidence="1" id="KW-0472">Membrane</keyword>
<feature type="transmembrane region" description="Helical" evidence="1">
    <location>
        <begin position="12"/>
        <end position="32"/>
    </location>
</feature>
<keyword evidence="2" id="KW-0687">Ribonucleoprotein</keyword>
<accession>A0A1J1E5W6</accession>
<dbReference type="KEGG" id="ise:JBKA6_1439"/>
<keyword evidence="3" id="KW-1185">Reference proteome</keyword>
<feature type="transmembrane region" description="Helical" evidence="1">
    <location>
        <begin position="84"/>
        <end position="107"/>
    </location>
</feature>
<dbReference type="AlphaFoldDB" id="A0A1J1E5W6"/>
<organism evidence="2 3">
    <name type="scientific">Ichthyobacterium seriolicida</name>
    <dbReference type="NCBI Taxonomy" id="242600"/>
    <lineage>
        <taxon>Bacteria</taxon>
        <taxon>Pseudomonadati</taxon>
        <taxon>Bacteroidota</taxon>
        <taxon>Flavobacteriia</taxon>
        <taxon>Flavobacteriales</taxon>
        <taxon>Ichthyobacteriaceae</taxon>
        <taxon>Ichthyobacterium</taxon>
    </lineage>
</organism>
<gene>
    <name evidence="2" type="ORF">JBKA6_1439</name>
</gene>
<keyword evidence="1" id="KW-1133">Transmembrane helix</keyword>
<name>A0A1J1E5W6_9FLAO</name>
<dbReference type="GO" id="GO:0005840">
    <property type="term" value="C:ribosome"/>
    <property type="evidence" value="ECO:0007669"/>
    <property type="project" value="UniProtKB-KW"/>
</dbReference>
<sequence length="145" mass="17109">MYQLIKETHSVIAYLVLIALTFAVVNAARGYFKNDKFQKRDRIIFLLAFILSHIQLLLGIANYLLSDKTKNISNIKNSLKISDWRFFTVEHPFMMLIAITLITISFSKMKRMTVDRNKFKTIFVFYGIALVFILIRIPWRIWLLT</sequence>
<proteinExistence type="predicted"/>
<keyword evidence="2" id="KW-0689">Ribosomal protein</keyword>
<dbReference type="Proteomes" id="UP000243197">
    <property type="component" value="Chromosome"/>
</dbReference>
<feature type="transmembrane region" description="Helical" evidence="1">
    <location>
        <begin position="44"/>
        <end position="64"/>
    </location>
</feature>
<protein>
    <submittedName>
        <fullName evidence="2">50S ribosomal protein L27</fullName>
    </submittedName>
</protein>
<dbReference type="EMBL" id="AP014564">
    <property type="protein sequence ID" value="BAV95452.1"/>
    <property type="molecule type" value="Genomic_DNA"/>
</dbReference>
<dbReference type="OrthoDB" id="329514at2"/>
<dbReference type="RefSeq" id="WP_096687243.1">
    <property type="nucleotide sequence ID" value="NZ_AP014564.1"/>
</dbReference>